<dbReference type="Proteomes" id="UP000515928">
    <property type="component" value="Chromosome"/>
</dbReference>
<dbReference type="Pfam" id="PF07693">
    <property type="entry name" value="KAP_NTPase"/>
    <property type="match status" value="1"/>
</dbReference>
<dbReference type="EMBL" id="CP060715">
    <property type="protein sequence ID" value="QNN59829.1"/>
    <property type="molecule type" value="Genomic_DNA"/>
</dbReference>
<protein>
    <recommendedName>
        <fullName evidence="1">KAP NTPase domain-containing protein</fullName>
    </recommendedName>
</protein>
<dbReference type="Gene3D" id="3.40.50.300">
    <property type="entry name" value="P-loop containing nucleotide triphosphate hydrolases"/>
    <property type="match status" value="1"/>
</dbReference>
<organism evidence="2 3">
    <name type="scientific">Erysipelothrix inopinata</name>
    <dbReference type="NCBI Taxonomy" id="225084"/>
    <lineage>
        <taxon>Bacteria</taxon>
        <taxon>Bacillati</taxon>
        <taxon>Bacillota</taxon>
        <taxon>Erysipelotrichia</taxon>
        <taxon>Erysipelotrichales</taxon>
        <taxon>Erysipelotrichaceae</taxon>
        <taxon>Erysipelothrix</taxon>
    </lineage>
</organism>
<proteinExistence type="predicted"/>
<dbReference type="PANTHER" id="PTHR22674">
    <property type="entry name" value="NTPASE, KAP FAMILY P-LOOP DOMAIN-CONTAINING 1"/>
    <property type="match status" value="1"/>
</dbReference>
<evidence type="ECO:0000259" key="1">
    <source>
        <dbReference type="Pfam" id="PF07693"/>
    </source>
</evidence>
<gene>
    <name evidence="2" type="ORF">H9L01_05400</name>
</gene>
<dbReference type="InterPro" id="IPR027417">
    <property type="entry name" value="P-loop_NTPase"/>
</dbReference>
<dbReference type="SUPFAM" id="SSF52540">
    <property type="entry name" value="P-loop containing nucleoside triphosphate hydrolases"/>
    <property type="match status" value="1"/>
</dbReference>
<keyword evidence="3" id="KW-1185">Reference proteome</keyword>
<feature type="domain" description="KAP NTPase" evidence="1">
    <location>
        <begin position="29"/>
        <end position="222"/>
    </location>
</feature>
<sequence length="225" mass="25938">MNSDFDNLKNTLSRVEVPIDNVEHDKFRYNKNAEGFAKFLEKCEMPITVSIQGDWGSGKTSFMNLVRNNFLDNNSKEQNEFYKFDAWQFSAFGSEEFLPIFLLEEIAENTGCKSKQATRFFEELKSISILKLVETGSNYGIKIDPSVFDSNHAQKREKLINSINEKTSGRRIVYFIDDLDRVKPEVAIEMLEVIKSVLNLKNFIFVVAIDLEVIRKGLEKNLVII</sequence>
<evidence type="ECO:0000313" key="2">
    <source>
        <dbReference type="EMBL" id="QNN59829.1"/>
    </source>
</evidence>
<dbReference type="RefSeq" id="WP_187532963.1">
    <property type="nucleotide sequence ID" value="NZ_CP060715.1"/>
</dbReference>
<dbReference type="InterPro" id="IPR011646">
    <property type="entry name" value="KAP_P-loop"/>
</dbReference>
<dbReference type="InterPro" id="IPR052754">
    <property type="entry name" value="NTPase_KAP_P-loop"/>
</dbReference>
<dbReference type="AlphaFoldDB" id="A0A7G9RW54"/>
<name>A0A7G9RW54_9FIRM</name>
<dbReference type="KEGG" id="eio:H9L01_05400"/>
<dbReference type="PANTHER" id="PTHR22674:SF6">
    <property type="entry name" value="NTPASE KAP FAMILY P-LOOP DOMAIN-CONTAINING PROTEIN 1"/>
    <property type="match status" value="1"/>
</dbReference>
<evidence type="ECO:0000313" key="3">
    <source>
        <dbReference type="Proteomes" id="UP000515928"/>
    </source>
</evidence>
<reference evidence="2 3" key="1">
    <citation type="submission" date="2020-08" db="EMBL/GenBank/DDBJ databases">
        <title>Genome sequence of Erysipelothrix inopinata DSM 15511T.</title>
        <authorList>
            <person name="Hyun D.-W."/>
            <person name="Bae J.-W."/>
        </authorList>
    </citation>
    <scope>NUCLEOTIDE SEQUENCE [LARGE SCALE GENOMIC DNA]</scope>
    <source>
        <strain evidence="2 3">DSM 15511</strain>
    </source>
</reference>
<accession>A0A7G9RW54</accession>